<reference evidence="9" key="1">
    <citation type="submission" date="2020-12" db="EMBL/GenBank/DDBJ databases">
        <title>Metabolic potential, ecology and presence of endohyphal bacteria is reflected in genomic diversity of Mucoromycotina.</title>
        <authorList>
            <person name="Muszewska A."/>
            <person name="Okrasinska A."/>
            <person name="Steczkiewicz K."/>
            <person name="Drgas O."/>
            <person name="Orlowska M."/>
            <person name="Perlinska-Lenart U."/>
            <person name="Aleksandrzak-Piekarczyk T."/>
            <person name="Szatraj K."/>
            <person name="Zielenkiewicz U."/>
            <person name="Pilsyk S."/>
            <person name="Malc E."/>
            <person name="Mieczkowski P."/>
            <person name="Kruszewska J.S."/>
            <person name="Biernat P."/>
            <person name="Pawlowska J."/>
        </authorList>
    </citation>
    <scope>NUCLEOTIDE SEQUENCE</scope>
    <source>
        <strain evidence="9">WA0000017839</strain>
    </source>
</reference>
<keyword evidence="10" id="KW-1185">Reference proteome</keyword>
<dbReference type="InterPro" id="IPR011009">
    <property type="entry name" value="Kinase-like_dom_sf"/>
</dbReference>
<evidence type="ECO:0000256" key="2">
    <source>
        <dbReference type="ARBA" id="ARBA00022527"/>
    </source>
</evidence>
<comment type="similarity">
    <text evidence="1">Belongs to the protein kinase superfamily. CAMK Ser/Thr protein kinase family. NIM1 subfamily.</text>
</comment>
<dbReference type="OrthoDB" id="541276at2759"/>
<keyword evidence="5" id="KW-0418">Kinase</keyword>
<keyword evidence="3" id="KW-0808">Transferase</keyword>
<evidence type="ECO:0000256" key="4">
    <source>
        <dbReference type="ARBA" id="ARBA00022741"/>
    </source>
</evidence>
<comment type="caution">
    <text evidence="9">The sequence shown here is derived from an EMBL/GenBank/DDBJ whole genome shotgun (WGS) entry which is preliminary data.</text>
</comment>
<dbReference type="PROSITE" id="PS00108">
    <property type="entry name" value="PROTEIN_KINASE_ST"/>
    <property type="match status" value="1"/>
</dbReference>
<evidence type="ECO:0000256" key="1">
    <source>
        <dbReference type="ARBA" id="ARBA00010791"/>
    </source>
</evidence>
<dbReference type="Gene3D" id="1.10.510.10">
    <property type="entry name" value="Transferase(Phosphotransferase) domain 1"/>
    <property type="match status" value="1"/>
</dbReference>
<organism evidence="9 10">
    <name type="scientific">Mucor saturninus</name>
    <dbReference type="NCBI Taxonomy" id="64648"/>
    <lineage>
        <taxon>Eukaryota</taxon>
        <taxon>Fungi</taxon>
        <taxon>Fungi incertae sedis</taxon>
        <taxon>Mucoromycota</taxon>
        <taxon>Mucoromycotina</taxon>
        <taxon>Mucoromycetes</taxon>
        <taxon>Mucorales</taxon>
        <taxon>Mucorineae</taxon>
        <taxon>Mucoraceae</taxon>
        <taxon>Mucor</taxon>
    </lineage>
</organism>
<dbReference type="GO" id="GO:0035556">
    <property type="term" value="P:intracellular signal transduction"/>
    <property type="evidence" value="ECO:0007669"/>
    <property type="project" value="TreeGrafter"/>
</dbReference>
<dbReference type="SMART" id="SM00220">
    <property type="entry name" value="S_TKc"/>
    <property type="match status" value="1"/>
</dbReference>
<evidence type="ECO:0000259" key="8">
    <source>
        <dbReference type="PROSITE" id="PS50011"/>
    </source>
</evidence>
<accession>A0A8H7VD35</accession>
<dbReference type="GO" id="GO:0004674">
    <property type="term" value="F:protein serine/threonine kinase activity"/>
    <property type="evidence" value="ECO:0007669"/>
    <property type="project" value="UniProtKB-KW"/>
</dbReference>
<keyword evidence="4" id="KW-0547">Nucleotide-binding</keyword>
<dbReference type="AlphaFoldDB" id="A0A8H7VD35"/>
<evidence type="ECO:0000256" key="7">
    <source>
        <dbReference type="SAM" id="MobiDB-lite"/>
    </source>
</evidence>
<dbReference type="PANTHER" id="PTHR24346">
    <property type="entry name" value="MAP/MICROTUBULE AFFINITY-REGULATING KINASE"/>
    <property type="match status" value="1"/>
</dbReference>
<dbReference type="GO" id="GO:0005737">
    <property type="term" value="C:cytoplasm"/>
    <property type="evidence" value="ECO:0007669"/>
    <property type="project" value="TreeGrafter"/>
</dbReference>
<proteinExistence type="inferred from homology"/>
<evidence type="ECO:0000256" key="3">
    <source>
        <dbReference type="ARBA" id="ARBA00022679"/>
    </source>
</evidence>
<dbReference type="PROSITE" id="PS50011">
    <property type="entry name" value="PROTEIN_KINASE_DOM"/>
    <property type="match status" value="1"/>
</dbReference>
<dbReference type="PANTHER" id="PTHR24346:SF82">
    <property type="entry name" value="KP78A-RELATED"/>
    <property type="match status" value="1"/>
</dbReference>
<keyword evidence="2" id="KW-0723">Serine/threonine-protein kinase</keyword>
<dbReference type="Proteomes" id="UP000603453">
    <property type="component" value="Unassembled WGS sequence"/>
</dbReference>
<feature type="domain" description="Protein kinase" evidence="8">
    <location>
        <begin position="16"/>
        <end position="282"/>
    </location>
</feature>
<gene>
    <name evidence="9" type="ORF">INT47_000943</name>
</gene>
<dbReference type="Pfam" id="PF00069">
    <property type="entry name" value="Pkinase"/>
    <property type="match status" value="1"/>
</dbReference>
<dbReference type="GO" id="GO:0005524">
    <property type="term" value="F:ATP binding"/>
    <property type="evidence" value="ECO:0007669"/>
    <property type="project" value="UniProtKB-KW"/>
</dbReference>
<evidence type="ECO:0000256" key="6">
    <source>
        <dbReference type="ARBA" id="ARBA00022840"/>
    </source>
</evidence>
<dbReference type="InterPro" id="IPR008271">
    <property type="entry name" value="Ser/Thr_kinase_AS"/>
</dbReference>
<evidence type="ECO:0000256" key="5">
    <source>
        <dbReference type="ARBA" id="ARBA00022777"/>
    </source>
</evidence>
<evidence type="ECO:0000313" key="9">
    <source>
        <dbReference type="EMBL" id="KAG2214387.1"/>
    </source>
</evidence>
<sequence>MTEQPRLPLGYMIEDLEIVKVLSIGAFGQVYMARNIHTFKRYAVKSLPHAGLDSRQLAFQQNEITLHSHLSDHPHIIRLERVVRTSEWTHAILEYGSEGDLFTAIIDKSTYHGNHNLIRNVFLQLIDAVRYSHDNHIYHRDLKPENILVFNNGRTLKLADFGLATTDSVSTDYGCGSTFYFSPECQGGLDRQKRVGYATAPNDVWALGIILINLSAGRNPWRLASLEDETFRAYLNDPKLLLKILPISTELNKILKRIFCLDPRRRITLDELYSRVQRCTYFTRTPEVEKYESMMASAANSVATAGRRARAIKNIQVPTKNDIAAMNTLPSPPDTPNTGYSTEDEPQLSTSTSCSSSSLLTDVVGTNFIIPQKGDDLDPQIVSFMV</sequence>
<name>A0A8H7VD35_9FUNG</name>
<dbReference type="SUPFAM" id="SSF56112">
    <property type="entry name" value="Protein kinase-like (PK-like)"/>
    <property type="match status" value="1"/>
</dbReference>
<feature type="region of interest" description="Disordered" evidence="7">
    <location>
        <begin position="322"/>
        <end position="354"/>
    </location>
</feature>
<protein>
    <recommendedName>
        <fullName evidence="8">Protein kinase domain-containing protein</fullName>
    </recommendedName>
</protein>
<evidence type="ECO:0000313" key="10">
    <source>
        <dbReference type="Proteomes" id="UP000603453"/>
    </source>
</evidence>
<keyword evidence="6" id="KW-0067">ATP-binding</keyword>
<dbReference type="EMBL" id="JAEPRD010000001">
    <property type="protein sequence ID" value="KAG2214387.1"/>
    <property type="molecule type" value="Genomic_DNA"/>
</dbReference>
<dbReference type="InterPro" id="IPR000719">
    <property type="entry name" value="Prot_kinase_dom"/>
</dbReference>